<dbReference type="EMBL" id="JARKNE010000013">
    <property type="protein sequence ID" value="KAK5772208.1"/>
    <property type="molecule type" value="Genomic_DNA"/>
</dbReference>
<proteinExistence type="predicted"/>
<accession>A0ABR0MGE4</accession>
<comment type="caution">
    <text evidence="1">The sequence shown here is derived from an EMBL/GenBank/DDBJ whole genome shotgun (WGS) entry which is preliminary data.</text>
</comment>
<evidence type="ECO:0000313" key="2">
    <source>
        <dbReference type="Proteomes" id="UP001358586"/>
    </source>
</evidence>
<organism evidence="1 2">
    <name type="scientific">Gossypium arboreum</name>
    <name type="common">Tree cotton</name>
    <name type="synonym">Gossypium nanking</name>
    <dbReference type="NCBI Taxonomy" id="29729"/>
    <lineage>
        <taxon>Eukaryota</taxon>
        <taxon>Viridiplantae</taxon>
        <taxon>Streptophyta</taxon>
        <taxon>Embryophyta</taxon>
        <taxon>Tracheophyta</taxon>
        <taxon>Spermatophyta</taxon>
        <taxon>Magnoliopsida</taxon>
        <taxon>eudicotyledons</taxon>
        <taxon>Gunneridae</taxon>
        <taxon>Pentapetalae</taxon>
        <taxon>rosids</taxon>
        <taxon>malvids</taxon>
        <taxon>Malvales</taxon>
        <taxon>Malvaceae</taxon>
        <taxon>Malvoideae</taxon>
        <taxon>Gossypium</taxon>
    </lineage>
</organism>
<protein>
    <submittedName>
        <fullName evidence="1">Uncharacterized protein</fullName>
    </submittedName>
</protein>
<evidence type="ECO:0000313" key="1">
    <source>
        <dbReference type="EMBL" id="KAK5772208.1"/>
    </source>
</evidence>
<gene>
    <name evidence="1" type="ORF">PVK06_048487</name>
</gene>
<sequence length="185" mass="20832">MKNSQNLFYAYTKAWNSSIVATLSQLSPSLIPNFLVFPPIIQNYEHSSLNDDFKDRDRLVASLPIMQVSDNDKDEESKDIEECFCKIDSLFEDEEIIAEEEKVVEEVKEREEEDSYVNIVTTPESVGANIDNLELDGMRPTEVAEVTNEEQDNSLEIVAYTGPLQVASSTQVVTDDAGAELELEE</sequence>
<dbReference type="Proteomes" id="UP001358586">
    <property type="component" value="Chromosome 13"/>
</dbReference>
<name>A0ABR0MGE4_GOSAR</name>
<reference evidence="1 2" key="1">
    <citation type="submission" date="2023-03" db="EMBL/GenBank/DDBJ databases">
        <title>WGS of Gossypium arboreum.</title>
        <authorList>
            <person name="Yu D."/>
        </authorList>
    </citation>
    <scope>NUCLEOTIDE SEQUENCE [LARGE SCALE GENOMIC DNA]</scope>
    <source>
        <tissue evidence="1">Leaf</tissue>
    </source>
</reference>
<keyword evidence="2" id="KW-1185">Reference proteome</keyword>